<dbReference type="InterPro" id="IPR013762">
    <property type="entry name" value="Integrase-like_cat_sf"/>
</dbReference>
<dbReference type="InterPro" id="IPR011010">
    <property type="entry name" value="DNA_brk_join_enz"/>
</dbReference>
<dbReference type="SUPFAM" id="SSF56349">
    <property type="entry name" value="DNA breaking-rejoining enzymes"/>
    <property type="match status" value="1"/>
</dbReference>
<dbReference type="PROSITE" id="PS51900">
    <property type="entry name" value="CB"/>
    <property type="match status" value="1"/>
</dbReference>
<evidence type="ECO:0008006" key="9">
    <source>
        <dbReference type="Google" id="ProtNLM"/>
    </source>
</evidence>
<evidence type="ECO:0000256" key="1">
    <source>
        <dbReference type="ARBA" id="ARBA00022908"/>
    </source>
</evidence>
<dbReference type="Pfam" id="PF00589">
    <property type="entry name" value="Phage_integrase"/>
    <property type="match status" value="1"/>
</dbReference>
<dbReference type="GO" id="GO:0015074">
    <property type="term" value="P:DNA integration"/>
    <property type="evidence" value="ECO:0007669"/>
    <property type="project" value="UniProtKB-KW"/>
</dbReference>
<organism evidence="7 8">
    <name type="scientific">Fictibacillus arsenicus</name>
    <dbReference type="NCBI Taxonomy" id="255247"/>
    <lineage>
        <taxon>Bacteria</taxon>
        <taxon>Bacillati</taxon>
        <taxon>Bacillota</taxon>
        <taxon>Bacilli</taxon>
        <taxon>Bacillales</taxon>
        <taxon>Fictibacillaceae</taxon>
        <taxon>Fictibacillus</taxon>
    </lineage>
</organism>
<evidence type="ECO:0000256" key="4">
    <source>
        <dbReference type="PROSITE-ProRule" id="PRU01248"/>
    </source>
</evidence>
<dbReference type="PANTHER" id="PTHR30349">
    <property type="entry name" value="PHAGE INTEGRASE-RELATED"/>
    <property type="match status" value="1"/>
</dbReference>
<evidence type="ECO:0000259" key="5">
    <source>
        <dbReference type="PROSITE" id="PS51898"/>
    </source>
</evidence>
<dbReference type="PROSITE" id="PS51898">
    <property type="entry name" value="TYR_RECOMBINASE"/>
    <property type="match status" value="1"/>
</dbReference>
<proteinExistence type="predicted"/>
<reference evidence="7 8" key="1">
    <citation type="submission" date="2016-11" db="EMBL/GenBank/DDBJ databases">
        <authorList>
            <person name="Jaros S."/>
            <person name="Januszkiewicz K."/>
            <person name="Wedrychowicz H."/>
        </authorList>
    </citation>
    <scope>NUCLEOTIDE SEQUENCE [LARGE SCALE GENOMIC DNA]</scope>
    <source>
        <strain evidence="7 8">Con a/3</strain>
    </source>
</reference>
<sequence>MPIHLSHIYKKRKKKSTIKRYYYDLLDFFAWLRVIKNSDQIPMILNLTSEQLKEYFLFLSEQREYSTATSQRVFTVIKSLFQFLQSQRLINENPFSEIEKDLKEDKQFHENDFITDEEFQQLFETLSSSDGLTENQLKYRHLLVKRNEAILSLLYHYGLTLQELTNIEMKHVNFTRQQLTVVNSAEIRHLPLTAFTQQLLYTYKEDIPASIRPNHYSSDRFFIAFDYQRGTFRFDYSTYEPKPLTVIAIQKMLRQEIKRSGIRQGISSQHLRRTAILNYLASGRTDEEVQYWFGLKSYLTLQRYDNFIKQIKTP</sequence>
<comment type="caution">
    <text evidence="7">The sequence shown here is derived from an EMBL/GenBank/DDBJ whole genome shotgun (WGS) entry which is preliminary data.</text>
</comment>
<evidence type="ECO:0000313" key="8">
    <source>
        <dbReference type="Proteomes" id="UP000188597"/>
    </source>
</evidence>
<dbReference type="InterPro" id="IPR010998">
    <property type="entry name" value="Integrase_recombinase_N"/>
</dbReference>
<dbReference type="PANTHER" id="PTHR30349:SF86">
    <property type="entry name" value="INTEGRASE_RECOMBINASE AQ_AA09-RELATED"/>
    <property type="match status" value="1"/>
</dbReference>
<dbReference type="Gene3D" id="1.10.150.130">
    <property type="match status" value="1"/>
</dbReference>
<feature type="domain" description="Tyr recombinase" evidence="5">
    <location>
        <begin position="109"/>
        <end position="314"/>
    </location>
</feature>
<dbReference type="AlphaFoldDB" id="A0A1V3G5W3"/>
<gene>
    <name evidence="7" type="ORF">UN64_16035</name>
</gene>
<evidence type="ECO:0000256" key="3">
    <source>
        <dbReference type="ARBA" id="ARBA00023172"/>
    </source>
</evidence>
<feature type="domain" description="Core-binding (CB)" evidence="6">
    <location>
        <begin position="1"/>
        <end position="85"/>
    </location>
</feature>
<dbReference type="InterPro" id="IPR004107">
    <property type="entry name" value="Integrase_SAM-like_N"/>
</dbReference>
<keyword evidence="2 4" id="KW-0238">DNA-binding</keyword>
<dbReference type="EMBL" id="MQMF01000003">
    <property type="protein sequence ID" value="OOE10851.1"/>
    <property type="molecule type" value="Genomic_DNA"/>
</dbReference>
<keyword evidence="1" id="KW-0229">DNA integration</keyword>
<dbReference type="GO" id="GO:0006310">
    <property type="term" value="P:DNA recombination"/>
    <property type="evidence" value="ECO:0007669"/>
    <property type="project" value="UniProtKB-KW"/>
</dbReference>
<evidence type="ECO:0000256" key="2">
    <source>
        <dbReference type="ARBA" id="ARBA00023125"/>
    </source>
</evidence>
<dbReference type="InterPro" id="IPR050090">
    <property type="entry name" value="Tyrosine_recombinase_XerCD"/>
</dbReference>
<dbReference type="Proteomes" id="UP000188597">
    <property type="component" value="Unassembled WGS sequence"/>
</dbReference>
<dbReference type="CDD" id="cd00397">
    <property type="entry name" value="DNA_BRE_C"/>
    <property type="match status" value="1"/>
</dbReference>
<dbReference type="InterPro" id="IPR044068">
    <property type="entry name" value="CB"/>
</dbReference>
<dbReference type="GO" id="GO:0003677">
    <property type="term" value="F:DNA binding"/>
    <property type="evidence" value="ECO:0007669"/>
    <property type="project" value="UniProtKB-UniRule"/>
</dbReference>
<dbReference type="Pfam" id="PF02899">
    <property type="entry name" value="Phage_int_SAM_1"/>
    <property type="match status" value="1"/>
</dbReference>
<name>A0A1V3G5W3_9BACL</name>
<dbReference type="InterPro" id="IPR002104">
    <property type="entry name" value="Integrase_catalytic"/>
</dbReference>
<evidence type="ECO:0000313" key="7">
    <source>
        <dbReference type="EMBL" id="OOE10851.1"/>
    </source>
</evidence>
<evidence type="ECO:0000259" key="6">
    <source>
        <dbReference type="PROSITE" id="PS51900"/>
    </source>
</evidence>
<keyword evidence="3" id="KW-0233">DNA recombination</keyword>
<protein>
    <recommendedName>
        <fullName evidence="9">Integrase</fullName>
    </recommendedName>
</protein>
<accession>A0A1V3G5W3</accession>
<dbReference type="Gene3D" id="1.10.443.10">
    <property type="entry name" value="Intergrase catalytic core"/>
    <property type="match status" value="1"/>
</dbReference>